<organism evidence="2 3">
    <name type="scientific">Petrolisthes manimaculis</name>
    <dbReference type="NCBI Taxonomy" id="1843537"/>
    <lineage>
        <taxon>Eukaryota</taxon>
        <taxon>Metazoa</taxon>
        <taxon>Ecdysozoa</taxon>
        <taxon>Arthropoda</taxon>
        <taxon>Crustacea</taxon>
        <taxon>Multicrustacea</taxon>
        <taxon>Malacostraca</taxon>
        <taxon>Eumalacostraca</taxon>
        <taxon>Eucarida</taxon>
        <taxon>Decapoda</taxon>
        <taxon>Pleocyemata</taxon>
        <taxon>Anomura</taxon>
        <taxon>Galatheoidea</taxon>
        <taxon>Porcellanidae</taxon>
        <taxon>Petrolisthes</taxon>
    </lineage>
</organism>
<comment type="caution">
    <text evidence="2">The sequence shown here is derived from an EMBL/GenBank/DDBJ whole genome shotgun (WGS) entry which is preliminary data.</text>
</comment>
<keyword evidence="1" id="KW-0175">Coiled coil</keyword>
<feature type="coiled-coil region" evidence="1">
    <location>
        <begin position="3"/>
        <end position="37"/>
    </location>
</feature>
<keyword evidence="3" id="KW-1185">Reference proteome</keyword>
<sequence>MKLAEAERELTTAQLEQRQFQQQLGQCERELSELQARYEGWSSWREGLRGQQPGYSDVLDLPPCWQTRTHAGLLRSRSDGTGKGGGECVVGGVSVAYLAALPTPRRDTILRRVISVLRATAIVTPKQYDLVATLVSPGRPGRQQTFTLTLLAFFKLHWLLPLSDHLLFLTQTKWFSCFVYFLLSHENVGE</sequence>
<gene>
    <name evidence="2" type="ORF">Pmani_016022</name>
</gene>
<evidence type="ECO:0000313" key="2">
    <source>
        <dbReference type="EMBL" id="KAK4312555.1"/>
    </source>
</evidence>
<evidence type="ECO:0000313" key="3">
    <source>
        <dbReference type="Proteomes" id="UP001292094"/>
    </source>
</evidence>
<accession>A0AAE1PPV0</accession>
<dbReference type="Proteomes" id="UP001292094">
    <property type="component" value="Unassembled WGS sequence"/>
</dbReference>
<name>A0AAE1PPV0_9EUCA</name>
<evidence type="ECO:0000256" key="1">
    <source>
        <dbReference type="SAM" id="Coils"/>
    </source>
</evidence>
<protein>
    <submittedName>
        <fullName evidence="2">Uncharacterized protein</fullName>
    </submittedName>
</protein>
<reference evidence="2" key="1">
    <citation type="submission" date="2023-11" db="EMBL/GenBank/DDBJ databases">
        <title>Genome assemblies of two species of porcelain crab, Petrolisthes cinctipes and Petrolisthes manimaculis (Anomura: Porcellanidae).</title>
        <authorList>
            <person name="Angst P."/>
        </authorList>
    </citation>
    <scope>NUCLEOTIDE SEQUENCE</scope>
    <source>
        <strain evidence="2">PB745_02</strain>
        <tissue evidence="2">Gill</tissue>
    </source>
</reference>
<dbReference type="AlphaFoldDB" id="A0AAE1PPV0"/>
<dbReference type="EMBL" id="JAWZYT010001400">
    <property type="protein sequence ID" value="KAK4312555.1"/>
    <property type="molecule type" value="Genomic_DNA"/>
</dbReference>
<proteinExistence type="predicted"/>